<evidence type="ECO:0000256" key="1">
    <source>
        <dbReference type="ARBA" id="ARBA00022801"/>
    </source>
</evidence>
<proteinExistence type="predicted"/>
<dbReference type="EMBL" id="KB467832">
    <property type="protein sequence ID" value="PCH34536.1"/>
    <property type="molecule type" value="Genomic_DNA"/>
</dbReference>
<protein>
    <submittedName>
        <fullName evidence="2">Uncharacterized protein</fullName>
    </submittedName>
</protein>
<dbReference type="Proteomes" id="UP000218811">
    <property type="component" value="Unassembled WGS sequence"/>
</dbReference>
<dbReference type="SUPFAM" id="SSF48208">
    <property type="entry name" value="Six-hairpin glycosidases"/>
    <property type="match status" value="1"/>
</dbReference>
<dbReference type="PANTHER" id="PTHR41814:SF1">
    <property type="entry name" value="CELLULASE"/>
    <property type="match status" value="1"/>
</dbReference>
<sequence>MRASALFEHVFQEYEKTTPKPVDTPPAAALMRTASGSFLDTLAQITLPGESIGVTYARAIQEQLEYTLTVVPRTSDGANSHHIEQVQLWADSVYVIPPFLTSAGVLQNNKTLLTEAYMQVSTAFHLLVLWKHILLGGNDQDHGFWSTGNGWAAAGALRVLSAIACPQYAEMGYIRICLQDLDSYLFHNYANDSSTFLDVSSTVLLTSTVYRLALIGPVYKHLPLAEKCREALSANGQYSPASTTSSAYSSYAVPSPTSQLVSAGLLHFSPQMWLEPVVDSYDWYLQGGSSPEGQAFVVEMYAPWRDWVEAGAVNV</sequence>
<organism evidence="2 3">
    <name type="scientific">Wolfiporia cocos (strain MD-104)</name>
    <name type="common">Brown rot fungus</name>
    <dbReference type="NCBI Taxonomy" id="742152"/>
    <lineage>
        <taxon>Eukaryota</taxon>
        <taxon>Fungi</taxon>
        <taxon>Dikarya</taxon>
        <taxon>Basidiomycota</taxon>
        <taxon>Agaricomycotina</taxon>
        <taxon>Agaricomycetes</taxon>
        <taxon>Polyporales</taxon>
        <taxon>Phaeolaceae</taxon>
        <taxon>Wolfiporia</taxon>
    </lineage>
</organism>
<accession>A0A2H3IX54</accession>
<dbReference type="OrthoDB" id="4138492at2759"/>
<dbReference type="OMA" id="SAWRDWV"/>
<dbReference type="InterPro" id="IPR012341">
    <property type="entry name" value="6hp_glycosidase-like_sf"/>
</dbReference>
<keyword evidence="3" id="KW-1185">Reference proteome</keyword>
<dbReference type="PANTHER" id="PTHR41814">
    <property type="entry name" value="EXPRESSED PROTEIN"/>
    <property type="match status" value="1"/>
</dbReference>
<evidence type="ECO:0000313" key="2">
    <source>
        <dbReference type="EMBL" id="PCH34536.1"/>
    </source>
</evidence>
<dbReference type="InterPro" id="IPR010905">
    <property type="entry name" value="Glyco_hydro_88"/>
</dbReference>
<dbReference type="AlphaFoldDB" id="A0A2H3IX54"/>
<dbReference type="Pfam" id="PF07470">
    <property type="entry name" value="Glyco_hydro_88"/>
    <property type="match status" value="1"/>
</dbReference>
<dbReference type="STRING" id="742152.A0A2H3IX54"/>
<name>A0A2H3IX54_WOLCO</name>
<dbReference type="GO" id="GO:0005975">
    <property type="term" value="P:carbohydrate metabolic process"/>
    <property type="evidence" value="ECO:0007669"/>
    <property type="project" value="InterPro"/>
</dbReference>
<dbReference type="InterPro" id="IPR008928">
    <property type="entry name" value="6-hairpin_glycosidase_sf"/>
</dbReference>
<dbReference type="Gene3D" id="1.50.10.10">
    <property type="match status" value="1"/>
</dbReference>
<evidence type="ECO:0000313" key="3">
    <source>
        <dbReference type="Proteomes" id="UP000218811"/>
    </source>
</evidence>
<reference evidence="2 3" key="1">
    <citation type="journal article" date="2012" name="Science">
        <title>The Paleozoic origin of enzymatic lignin decomposition reconstructed from 31 fungal genomes.</title>
        <authorList>
            <person name="Floudas D."/>
            <person name="Binder M."/>
            <person name="Riley R."/>
            <person name="Barry K."/>
            <person name="Blanchette R.A."/>
            <person name="Henrissat B."/>
            <person name="Martinez A.T."/>
            <person name="Otillar R."/>
            <person name="Spatafora J.W."/>
            <person name="Yadav J.S."/>
            <person name="Aerts A."/>
            <person name="Benoit I."/>
            <person name="Boyd A."/>
            <person name="Carlson A."/>
            <person name="Copeland A."/>
            <person name="Coutinho P.M."/>
            <person name="de Vries R.P."/>
            <person name="Ferreira P."/>
            <person name="Findley K."/>
            <person name="Foster B."/>
            <person name="Gaskell J."/>
            <person name="Glotzer D."/>
            <person name="Gorecki P."/>
            <person name="Heitman J."/>
            <person name="Hesse C."/>
            <person name="Hori C."/>
            <person name="Igarashi K."/>
            <person name="Jurgens J.A."/>
            <person name="Kallen N."/>
            <person name="Kersten P."/>
            <person name="Kohler A."/>
            <person name="Kuees U."/>
            <person name="Kumar T.K.A."/>
            <person name="Kuo A."/>
            <person name="LaButti K."/>
            <person name="Larrondo L.F."/>
            <person name="Lindquist E."/>
            <person name="Ling A."/>
            <person name="Lombard V."/>
            <person name="Lucas S."/>
            <person name="Lundell T."/>
            <person name="Martin R."/>
            <person name="McLaughlin D.J."/>
            <person name="Morgenstern I."/>
            <person name="Morin E."/>
            <person name="Murat C."/>
            <person name="Nagy L.G."/>
            <person name="Nolan M."/>
            <person name="Ohm R.A."/>
            <person name="Patyshakuliyeva A."/>
            <person name="Rokas A."/>
            <person name="Ruiz-Duenas F.J."/>
            <person name="Sabat G."/>
            <person name="Salamov A."/>
            <person name="Samejima M."/>
            <person name="Schmutz J."/>
            <person name="Slot J.C."/>
            <person name="St John F."/>
            <person name="Stenlid J."/>
            <person name="Sun H."/>
            <person name="Sun S."/>
            <person name="Syed K."/>
            <person name="Tsang A."/>
            <person name="Wiebenga A."/>
            <person name="Young D."/>
            <person name="Pisabarro A."/>
            <person name="Eastwood D.C."/>
            <person name="Martin F."/>
            <person name="Cullen D."/>
            <person name="Grigoriev I.V."/>
            <person name="Hibbett D.S."/>
        </authorList>
    </citation>
    <scope>NUCLEOTIDE SEQUENCE [LARGE SCALE GENOMIC DNA]</scope>
    <source>
        <strain evidence="2 3">MD-104</strain>
    </source>
</reference>
<keyword evidence="1" id="KW-0378">Hydrolase</keyword>
<gene>
    <name evidence="2" type="ORF">WOLCODRAFT_106156</name>
</gene>
<dbReference type="GO" id="GO:0016787">
    <property type="term" value="F:hydrolase activity"/>
    <property type="evidence" value="ECO:0007669"/>
    <property type="project" value="UniProtKB-KW"/>
</dbReference>